<evidence type="ECO:0000256" key="1">
    <source>
        <dbReference type="SAM" id="Phobius"/>
    </source>
</evidence>
<proteinExistence type="predicted"/>
<dbReference type="RefSeq" id="WP_130161092.1">
    <property type="nucleotide sequence ID" value="NZ_SGIM01000002.1"/>
</dbReference>
<protein>
    <submittedName>
        <fullName evidence="2">Uncharacterized protein</fullName>
    </submittedName>
</protein>
<sequence>MNNKDEFTKQMTSKLDQLEKAQHHNKMLVMNHVLDSVQKKSTSYYSIWKMGGFALAAAITGIVVLPNSLQLADKPQNQVVINPKLSPQMVEDMEMLMVLGEDKVRHGS</sequence>
<reference evidence="2 3" key="1">
    <citation type="submission" date="2019-02" db="EMBL/GenBank/DDBJ databases">
        <title>The draft genome of Acinetobacter halotolerans strain JCM 31009.</title>
        <authorList>
            <person name="Qin J."/>
            <person name="Feng Y."/>
            <person name="Nemec A."/>
            <person name="Zong Z."/>
        </authorList>
    </citation>
    <scope>NUCLEOTIDE SEQUENCE [LARGE SCALE GENOMIC DNA]</scope>
    <source>
        <strain evidence="2 3">JCM 31009</strain>
    </source>
</reference>
<comment type="caution">
    <text evidence="2">The sequence shown here is derived from an EMBL/GenBank/DDBJ whole genome shotgun (WGS) entry which is preliminary data.</text>
</comment>
<dbReference type="AlphaFoldDB" id="A0A4Q6XIM2"/>
<dbReference type="Proteomes" id="UP000292110">
    <property type="component" value="Unassembled WGS sequence"/>
</dbReference>
<dbReference type="EMBL" id="SGIM01000002">
    <property type="protein sequence ID" value="RZF55743.1"/>
    <property type="molecule type" value="Genomic_DNA"/>
</dbReference>
<evidence type="ECO:0000313" key="2">
    <source>
        <dbReference type="EMBL" id="RZF55743.1"/>
    </source>
</evidence>
<keyword evidence="1" id="KW-0812">Transmembrane</keyword>
<accession>A0A4Q6XIM2</accession>
<gene>
    <name evidence="2" type="ORF">EXE30_02735</name>
</gene>
<keyword evidence="1" id="KW-0472">Membrane</keyword>
<evidence type="ECO:0000313" key="3">
    <source>
        <dbReference type="Proteomes" id="UP000292110"/>
    </source>
</evidence>
<keyword evidence="3" id="KW-1185">Reference proteome</keyword>
<feature type="transmembrane region" description="Helical" evidence="1">
    <location>
        <begin position="47"/>
        <end position="65"/>
    </location>
</feature>
<keyword evidence="1" id="KW-1133">Transmembrane helix</keyword>
<organism evidence="2 3">
    <name type="scientific">Acinetobacter halotolerans</name>
    <dbReference type="NCBI Taxonomy" id="1752076"/>
    <lineage>
        <taxon>Bacteria</taxon>
        <taxon>Pseudomonadati</taxon>
        <taxon>Pseudomonadota</taxon>
        <taxon>Gammaproteobacteria</taxon>
        <taxon>Moraxellales</taxon>
        <taxon>Moraxellaceae</taxon>
        <taxon>Acinetobacter</taxon>
    </lineage>
</organism>
<name>A0A4Q6XIM2_9GAMM</name>